<dbReference type="PANTHER" id="PTHR43861">
    <property type="entry name" value="TRANS-ACONITATE 2-METHYLTRANSFERASE-RELATED"/>
    <property type="match status" value="1"/>
</dbReference>
<name>A0A1Z4BY19_9GAMM</name>
<organism evidence="1 2">
    <name type="scientific">Methylovulum psychrotolerans</name>
    <dbReference type="NCBI Taxonomy" id="1704499"/>
    <lineage>
        <taxon>Bacteria</taxon>
        <taxon>Pseudomonadati</taxon>
        <taxon>Pseudomonadota</taxon>
        <taxon>Gammaproteobacteria</taxon>
        <taxon>Methylococcales</taxon>
        <taxon>Methylococcaceae</taxon>
        <taxon>Methylovulum</taxon>
    </lineage>
</organism>
<protein>
    <submittedName>
        <fullName evidence="1">SAM-dependent methyltransferase</fullName>
    </submittedName>
</protein>
<dbReference type="Pfam" id="PF13489">
    <property type="entry name" value="Methyltransf_23"/>
    <property type="match status" value="1"/>
</dbReference>
<dbReference type="GO" id="GO:0008168">
    <property type="term" value="F:methyltransferase activity"/>
    <property type="evidence" value="ECO:0007669"/>
    <property type="project" value="UniProtKB-KW"/>
</dbReference>
<dbReference type="Proteomes" id="UP000197019">
    <property type="component" value="Chromosome"/>
</dbReference>
<proteinExistence type="predicted"/>
<keyword evidence="2" id="KW-1185">Reference proteome</keyword>
<gene>
    <name evidence="1" type="ORF">CEK71_08630</name>
</gene>
<keyword evidence="1" id="KW-0808">Transferase</keyword>
<evidence type="ECO:0000313" key="1">
    <source>
        <dbReference type="EMBL" id="ASF46143.1"/>
    </source>
</evidence>
<dbReference type="OrthoDB" id="9810247at2"/>
<dbReference type="KEGG" id="mpsy:CEK71_08630"/>
<dbReference type="EMBL" id="CP022129">
    <property type="protein sequence ID" value="ASF46143.1"/>
    <property type="molecule type" value="Genomic_DNA"/>
</dbReference>
<dbReference type="RefSeq" id="WP_088619017.1">
    <property type="nucleotide sequence ID" value="NZ_CP022129.1"/>
</dbReference>
<reference evidence="1 2" key="1">
    <citation type="submission" date="2017-06" db="EMBL/GenBank/DDBJ databases">
        <title>Genome Sequencing of the methanotroph Methylovulum psychrotolerants str. HV10-M2 isolated from a high-altitude environment.</title>
        <authorList>
            <person name="Mateos-Rivera A."/>
        </authorList>
    </citation>
    <scope>NUCLEOTIDE SEQUENCE [LARGE SCALE GENOMIC DNA]</scope>
    <source>
        <strain evidence="1 2">HV10_M2</strain>
    </source>
</reference>
<sequence>MKRCLNCNGYFDAPALSCPHCGTTPAAIAGFTAYSPESAQNGNGFKTSYFSALAQLEAGNFWFCARNRLILWALKTYCPNIRSFLEIGCGTGFVLTAIARAFPQAQLHGSDLFSDGLSFAAQRVPAANLMQMDAQHIPFYVEFAAIGAFDVLEHIADDRRVLAQIHAALKPQGYLILTVPQHPWLWSHLDDYACHARRYEANDLHQKITAAGFTLIRSTSFVSTLLPAMMLSRWLQHRKPHGTLNASAELKIPRWLNTILAAILRVELAAIKIGLNLPIGGSRFILAQKRE</sequence>
<dbReference type="SUPFAM" id="SSF53335">
    <property type="entry name" value="S-adenosyl-L-methionine-dependent methyltransferases"/>
    <property type="match status" value="1"/>
</dbReference>
<dbReference type="AlphaFoldDB" id="A0A1Z4BY19"/>
<evidence type="ECO:0000313" key="2">
    <source>
        <dbReference type="Proteomes" id="UP000197019"/>
    </source>
</evidence>
<accession>A0A1Z4BY19</accession>
<keyword evidence="1" id="KW-0489">Methyltransferase</keyword>
<dbReference type="GO" id="GO:0032259">
    <property type="term" value="P:methylation"/>
    <property type="evidence" value="ECO:0007669"/>
    <property type="project" value="UniProtKB-KW"/>
</dbReference>
<dbReference type="Gene3D" id="3.40.50.150">
    <property type="entry name" value="Vaccinia Virus protein VP39"/>
    <property type="match status" value="1"/>
</dbReference>
<dbReference type="CDD" id="cd02440">
    <property type="entry name" value="AdoMet_MTases"/>
    <property type="match status" value="1"/>
</dbReference>
<dbReference type="InterPro" id="IPR029063">
    <property type="entry name" value="SAM-dependent_MTases_sf"/>
</dbReference>